<dbReference type="PANTHER" id="PTHR24343">
    <property type="entry name" value="SERINE/THREONINE KINASE"/>
    <property type="match status" value="1"/>
</dbReference>
<dbReference type="AlphaFoldDB" id="A0A1E3QQ10"/>
<dbReference type="GO" id="GO:0030447">
    <property type="term" value="P:filamentous growth"/>
    <property type="evidence" value="ECO:0007669"/>
    <property type="project" value="UniProtKB-ARBA"/>
</dbReference>
<dbReference type="PROSITE" id="PS50011">
    <property type="entry name" value="PROTEIN_KINASE_DOM"/>
    <property type="match status" value="1"/>
</dbReference>
<keyword evidence="6 9" id="KW-0067">ATP-binding</keyword>
<keyword evidence="4 9" id="KW-0547">Nucleotide-binding</keyword>
<dbReference type="PANTHER" id="PTHR24343:SF113">
    <property type="entry name" value="NITROGEN PERMEASE REACTIVATOR PROTEIN-RELATED"/>
    <property type="match status" value="1"/>
</dbReference>
<comment type="catalytic activity">
    <reaction evidence="8">
        <text>L-seryl-[protein] + ATP = O-phospho-L-seryl-[protein] + ADP + H(+)</text>
        <dbReference type="Rhea" id="RHEA:17989"/>
        <dbReference type="Rhea" id="RHEA-COMP:9863"/>
        <dbReference type="Rhea" id="RHEA-COMP:11604"/>
        <dbReference type="ChEBI" id="CHEBI:15378"/>
        <dbReference type="ChEBI" id="CHEBI:29999"/>
        <dbReference type="ChEBI" id="CHEBI:30616"/>
        <dbReference type="ChEBI" id="CHEBI:83421"/>
        <dbReference type="ChEBI" id="CHEBI:456216"/>
        <dbReference type="EC" id="2.7.11.1"/>
    </reaction>
</comment>
<evidence type="ECO:0000256" key="7">
    <source>
        <dbReference type="ARBA" id="ARBA00047899"/>
    </source>
</evidence>
<dbReference type="STRING" id="984486.A0A1E3QQ10"/>
<protein>
    <recommendedName>
        <fullName evidence="1">non-specific serine/threonine protein kinase</fullName>
        <ecNumber evidence="1">2.7.11.1</ecNumber>
    </recommendedName>
</protein>
<dbReference type="EMBL" id="KV454432">
    <property type="protein sequence ID" value="ODQ79554.1"/>
    <property type="molecule type" value="Genomic_DNA"/>
</dbReference>
<feature type="compositionally biased region" description="Polar residues" evidence="10">
    <location>
        <begin position="88"/>
        <end position="103"/>
    </location>
</feature>
<dbReference type="PROSITE" id="PS00107">
    <property type="entry name" value="PROTEIN_KINASE_ATP"/>
    <property type="match status" value="1"/>
</dbReference>
<keyword evidence="5" id="KW-0418">Kinase</keyword>
<keyword evidence="13" id="KW-1185">Reference proteome</keyword>
<evidence type="ECO:0000313" key="13">
    <source>
        <dbReference type="Proteomes" id="UP000094336"/>
    </source>
</evidence>
<name>A0A1E3QQ10_9ASCO</name>
<gene>
    <name evidence="12" type="ORF">BABINDRAFT_161940</name>
</gene>
<keyword evidence="2" id="KW-0723">Serine/threonine-protein kinase</keyword>
<dbReference type="OrthoDB" id="6513151at2759"/>
<evidence type="ECO:0000256" key="1">
    <source>
        <dbReference type="ARBA" id="ARBA00012513"/>
    </source>
</evidence>
<dbReference type="InterPro" id="IPR000719">
    <property type="entry name" value="Prot_kinase_dom"/>
</dbReference>
<keyword evidence="3" id="KW-0808">Transferase</keyword>
<evidence type="ECO:0000256" key="9">
    <source>
        <dbReference type="PROSITE-ProRule" id="PRU10141"/>
    </source>
</evidence>
<dbReference type="Gene3D" id="3.30.200.20">
    <property type="entry name" value="Phosphorylase Kinase, domain 1"/>
    <property type="match status" value="1"/>
</dbReference>
<evidence type="ECO:0000256" key="5">
    <source>
        <dbReference type="ARBA" id="ARBA00022777"/>
    </source>
</evidence>
<dbReference type="GO" id="GO:0005524">
    <property type="term" value="F:ATP binding"/>
    <property type="evidence" value="ECO:0007669"/>
    <property type="project" value="UniProtKB-UniRule"/>
</dbReference>
<dbReference type="Proteomes" id="UP000094336">
    <property type="component" value="Unassembled WGS sequence"/>
</dbReference>
<feature type="binding site" evidence="9">
    <location>
        <position position="380"/>
    </location>
    <ligand>
        <name>ATP</name>
        <dbReference type="ChEBI" id="CHEBI:30616"/>
    </ligand>
</feature>
<dbReference type="FunFam" id="1.10.510.10:FF:000919">
    <property type="entry name" value="NPR1p Protein kinase"/>
    <property type="match status" value="1"/>
</dbReference>
<organism evidence="12 13">
    <name type="scientific">Babjeviella inositovora NRRL Y-12698</name>
    <dbReference type="NCBI Taxonomy" id="984486"/>
    <lineage>
        <taxon>Eukaryota</taxon>
        <taxon>Fungi</taxon>
        <taxon>Dikarya</taxon>
        <taxon>Ascomycota</taxon>
        <taxon>Saccharomycotina</taxon>
        <taxon>Pichiomycetes</taxon>
        <taxon>Serinales incertae sedis</taxon>
        <taxon>Babjeviella</taxon>
    </lineage>
</organism>
<dbReference type="SUPFAM" id="SSF56112">
    <property type="entry name" value="Protein kinase-like (PK-like)"/>
    <property type="match status" value="1"/>
</dbReference>
<comment type="catalytic activity">
    <reaction evidence="7">
        <text>L-threonyl-[protein] + ATP = O-phospho-L-threonyl-[protein] + ADP + H(+)</text>
        <dbReference type="Rhea" id="RHEA:46608"/>
        <dbReference type="Rhea" id="RHEA-COMP:11060"/>
        <dbReference type="Rhea" id="RHEA-COMP:11605"/>
        <dbReference type="ChEBI" id="CHEBI:15378"/>
        <dbReference type="ChEBI" id="CHEBI:30013"/>
        <dbReference type="ChEBI" id="CHEBI:30616"/>
        <dbReference type="ChEBI" id="CHEBI:61977"/>
        <dbReference type="ChEBI" id="CHEBI:456216"/>
        <dbReference type="EC" id="2.7.11.1"/>
    </reaction>
</comment>
<sequence>MDDDELVFRAKPASGLTKLMQLRESNLSLGIAEVRLSSASPDAAEKSFALPVDTAILDDDDEGQGYRTYPAPPIRAPISPRSSRLRSMSQSAHGMESLSSSIPYSIPGGRAHAPPGTPSLLSQTSYVPNLANGQPIQSILIQSPDVNPQKIEARFVISKQKVAGIQAASALFLSSSLQASSSSLKPGTASPQPGLYGSSRLRNSSHSNMGSYFNGKSDLISSSPVSTSSQESSTRHSSMANLKRFFKRGSSGSASSSNASGSLSGSYGTNPIPVSYPSLRANGNPTYGGISSSPVASSPVVQSGFSIGSTSSRQSVASGSYSSSMMMSQLPANSNNYPTSQNPLPFLKRYGKFGENLGAGAGGSVKLVRRLADSQVFAVKEFRQKYATEHKRDYVKKITAEYCIGTTLSHPNIIETVEICYDNERILQVMEYCDYDLFAIVMSGKMDQPEINCCFKQILSGMKYLHAMGLAHRDLKLDNCVIDGQGVVKIIDFGSAVVFSYPFNKTLIESHGIVGSDPYLAPEVCVFHKYDPRPVDVWLMAMIFCCMTLKKFPWKIPKLSDNSFRMFATRGDDKIPLNEVLKQMPLPPQYGIDAEAKAGDEPEANEASPSADVHGALDESETKPSATSADEAKDPNGMPHTSLLTGPMRLLNALPNETRPLIGRMVELAPACRISIEECFNDEWLLSVPMCTVDYQFDHTKGLVSACVVHVDGHHHTQVDQSEAHIAALERKKKAGK</sequence>
<dbReference type="InterPro" id="IPR008271">
    <property type="entry name" value="Ser/Thr_kinase_AS"/>
</dbReference>
<evidence type="ECO:0000256" key="3">
    <source>
        <dbReference type="ARBA" id="ARBA00022679"/>
    </source>
</evidence>
<accession>A0A1E3QQ10</accession>
<evidence type="ECO:0000256" key="2">
    <source>
        <dbReference type="ARBA" id="ARBA00022527"/>
    </source>
</evidence>
<dbReference type="GeneID" id="30146942"/>
<reference evidence="13" key="1">
    <citation type="submission" date="2016-05" db="EMBL/GenBank/DDBJ databases">
        <title>Comparative genomics of biotechnologically important yeasts.</title>
        <authorList>
            <consortium name="DOE Joint Genome Institute"/>
            <person name="Riley R."/>
            <person name="Haridas S."/>
            <person name="Wolfe K.H."/>
            <person name="Lopes M.R."/>
            <person name="Hittinger C.T."/>
            <person name="Goker M."/>
            <person name="Salamov A."/>
            <person name="Wisecaver J."/>
            <person name="Long T.M."/>
            <person name="Aerts A.L."/>
            <person name="Barry K."/>
            <person name="Choi C."/>
            <person name="Clum A."/>
            <person name="Coughlan A.Y."/>
            <person name="Deshpande S."/>
            <person name="Douglass A.P."/>
            <person name="Hanson S.J."/>
            <person name="Klenk H.-P."/>
            <person name="Labutti K."/>
            <person name="Lapidus A."/>
            <person name="Lindquist E."/>
            <person name="Lipzen A."/>
            <person name="Meier-Kolthoff J.P."/>
            <person name="Ohm R.A."/>
            <person name="Otillar R.P."/>
            <person name="Pangilinan J."/>
            <person name="Peng Y."/>
            <person name="Rokas A."/>
            <person name="Rosa C.A."/>
            <person name="Scheuner C."/>
            <person name="Sibirny A.A."/>
            <person name="Slot J.C."/>
            <person name="Stielow J.B."/>
            <person name="Sun H."/>
            <person name="Kurtzman C.P."/>
            <person name="Blackwell M."/>
            <person name="Grigoriev I.V."/>
            <person name="Jeffries T.W."/>
        </authorList>
    </citation>
    <scope>NUCLEOTIDE SEQUENCE [LARGE SCALE GENOMIC DNA]</scope>
    <source>
        <strain evidence="13">NRRL Y-12698</strain>
    </source>
</reference>
<evidence type="ECO:0000256" key="4">
    <source>
        <dbReference type="ARBA" id="ARBA00022741"/>
    </source>
</evidence>
<evidence type="ECO:0000256" key="10">
    <source>
        <dbReference type="SAM" id="MobiDB-lite"/>
    </source>
</evidence>
<evidence type="ECO:0000259" key="11">
    <source>
        <dbReference type="PROSITE" id="PS50011"/>
    </source>
</evidence>
<feature type="domain" description="Protein kinase" evidence="11">
    <location>
        <begin position="351"/>
        <end position="685"/>
    </location>
</feature>
<dbReference type="RefSeq" id="XP_018984882.1">
    <property type="nucleotide sequence ID" value="XM_019129089.1"/>
</dbReference>
<dbReference type="GO" id="GO:0005829">
    <property type="term" value="C:cytosol"/>
    <property type="evidence" value="ECO:0007669"/>
    <property type="project" value="TreeGrafter"/>
</dbReference>
<dbReference type="Gene3D" id="1.10.510.10">
    <property type="entry name" value="Transferase(Phosphotransferase) domain 1"/>
    <property type="match status" value="1"/>
</dbReference>
<dbReference type="SMART" id="SM00220">
    <property type="entry name" value="S_TKc"/>
    <property type="match status" value="1"/>
</dbReference>
<dbReference type="InterPro" id="IPR011009">
    <property type="entry name" value="Kinase-like_dom_sf"/>
</dbReference>
<dbReference type="Pfam" id="PF00069">
    <property type="entry name" value="Pkinase"/>
    <property type="match status" value="1"/>
</dbReference>
<feature type="region of interest" description="Disordered" evidence="10">
    <location>
        <begin position="182"/>
        <end position="203"/>
    </location>
</feature>
<feature type="compositionally biased region" description="Low complexity" evidence="10">
    <location>
        <begin position="76"/>
        <end position="87"/>
    </location>
</feature>
<dbReference type="PROSITE" id="PS00108">
    <property type="entry name" value="PROTEIN_KINASE_ST"/>
    <property type="match status" value="1"/>
</dbReference>
<dbReference type="InterPro" id="IPR017441">
    <property type="entry name" value="Protein_kinase_ATP_BS"/>
</dbReference>
<feature type="region of interest" description="Disordered" evidence="10">
    <location>
        <begin position="59"/>
        <end position="126"/>
    </location>
</feature>
<feature type="region of interest" description="Disordered" evidence="10">
    <location>
        <begin position="598"/>
        <end position="644"/>
    </location>
</feature>
<dbReference type="EC" id="2.7.11.1" evidence="1"/>
<evidence type="ECO:0000256" key="8">
    <source>
        <dbReference type="ARBA" id="ARBA00048679"/>
    </source>
</evidence>
<evidence type="ECO:0000256" key="6">
    <source>
        <dbReference type="ARBA" id="ARBA00022840"/>
    </source>
</evidence>
<dbReference type="GO" id="GO:0004674">
    <property type="term" value="F:protein serine/threonine kinase activity"/>
    <property type="evidence" value="ECO:0007669"/>
    <property type="project" value="UniProtKB-KW"/>
</dbReference>
<evidence type="ECO:0000313" key="12">
    <source>
        <dbReference type="EMBL" id="ODQ79554.1"/>
    </source>
</evidence>
<proteinExistence type="predicted"/>